<dbReference type="Proteomes" id="UP000015453">
    <property type="component" value="Unassembled WGS sequence"/>
</dbReference>
<gene>
    <name evidence="1" type="ORF">M569_10232</name>
</gene>
<proteinExistence type="predicted"/>
<organism evidence="1 2">
    <name type="scientific">Genlisea aurea</name>
    <dbReference type="NCBI Taxonomy" id="192259"/>
    <lineage>
        <taxon>Eukaryota</taxon>
        <taxon>Viridiplantae</taxon>
        <taxon>Streptophyta</taxon>
        <taxon>Embryophyta</taxon>
        <taxon>Tracheophyta</taxon>
        <taxon>Spermatophyta</taxon>
        <taxon>Magnoliopsida</taxon>
        <taxon>eudicotyledons</taxon>
        <taxon>Gunneridae</taxon>
        <taxon>Pentapetalae</taxon>
        <taxon>asterids</taxon>
        <taxon>lamiids</taxon>
        <taxon>Lamiales</taxon>
        <taxon>Lentibulariaceae</taxon>
        <taxon>Genlisea</taxon>
    </lineage>
</organism>
<dbReference type="AlphaFoldDB" id="S8CC70"/>
<evidence type="ECO:0000313" key="1">
    <source>
        <dbReference type="EMBL" id="EPS64549.1"/>
    </source>
</evidence>
<reference evidence="1 2" key="1">
    <citation type="journal article" date="2013" name="BMC Genomics">
        <title>The miniature genome of a carnivorous plant Genlisea aurea contains a low number of genes and short non-coding sequences.</title>
        <authorList>
            <person name="Leushkin E.V."/>
            <person name="Sutormin R.A."/>
            <person name="Nabieva E.R."/>
            <person name="Penin A.A."/>
            <person name="Kondrashov A.S."/>
            <person name="Logacheva M.D."/>
        </authorList>
    </citation>
    <scope>NUCLEOTIDE SEQUENCE [LARGE SCALE GENOMIC DNA]</scope>
</reference>
<comment type="caution">
    <text evidence="1">The sequence shown here is derived from an EMBL/GenBank/DDBJ whole genome shotgun (WGS) entry which is preliminary data.</text>
</comment>
<evidence type="ECO:0000313" key="2">
    <source>
        <dbReference type="Proteomes" id="UP000015453"/>
    </source>
</evidence>
<accession>S8CC70</accession>
<protein>
    <submittedName>
        <fullName evidence="1">Uncharacterized protein</fullName>
    </submittedName>
</protein>
<dbReference type="EMBL" id="AUSU01004752">
    <property type="protein sequence ID" value="EPS64549.1"/>
    <property type="molecule type" value="Genomic_DNA"/>
</dbReference>
<keyword evidence="2" id="KW-1185">Reference proteome</keyword>
<sequence>MSSNLKMFKEVRTNIVRFFSDVSPSPMYALCLSSYDTSNTSMWDDFAELSVQQSI</sequence>
<name>S8CC70_9LAMI</name>